<gene>
    <name evidence="1" type="ORF">QQ91_0010675</name>
</gene>
<dbReference type="EMBL" id="JTHE03000061">
    <property type="protein sequence ID" value="MCM1983280.1"/>
    <property type="molecule type" value="Genomic_DNA"/>
</dbReference>
<dbReference type="Proteomes" id="UP000031561">
    <property type="component" value="Unassembled WGS sequence"/>
</dbReference>
<evidence type="ECO:0000313" key="1">
    <source>
        <dbReference type="EMBL" id="MCM1983280.1"/>
    </source>
</evidence>
<keyword evidence="2" id="KW-1185">Reference proteome</keyword>
<proteinExistence type="predicted"/>
<comment type="caution">
    <text evidence="1">The sequence shown here is derived from an EMBL/GenBank/DDBJ whole genome shotgun (WGS) entry which is preliminary data.</text>
</comment>
<sequence>MEVLISILLISAFLATAMQALISATAIKVRSEEISEASNWIQEDLEEIRYWANELELNEDRDGYRTDNCGTDSDGDRAYLAMLVGSLPEVGDRASMLGQRPYYLRRIATPDGNLLKIEHRVFRNVDGDDAEEDGELVSTRYSEVIPDVAFFCP</sequence>
<protein>
    <submittedName>
        <fullName evidence="1">Uncharacterized protein</fullName>
    </submittedName>
</protein>
<organism evidence="1 2">
    <name type="scientific">Lyngbya confervoides BDU141951</name>
    <dbReference type="NCBI Taxonomy" id="1574623"/>
    <lineage>
        <taxon>Bacteria</taxon>
        <taxon>Bacillati</taxon>
        <taxon>Cyanobacteriota</taxon>
        <taxon>Cyanophyceae</taxon>
        <taxon>Oscillatoriophycideae</taxon>
        <taxon>Oscillatoriales</taxon>
        <taxon>Microcoleaceae</taxon>
        <taxon>Lyngbya</taxon>
    </lineage>
</organism>
<evidence type="ECO:0000313" key="2">
    <source>
        <dbReference type="Proteomes" id="UP000031561"/>
    </source>
</evidence>
<dbReference type="AlphaFoldDB" id="A0ABD4T4A6"/>
<name>A0ABD4T4A6_9CYAN</name>
<reference evidence="1 2" key="1">
    <citation type="journal article" date="2015" name="Genome Announc.">
        <title>Draft Genome Sequence of Filamentous Marine Cyanobacterium Lyngbya confervoides Strain BDU141951.</title>
        <authorList>
            <person name="Chandrababunaidu M.M."/>
            <person name="Sen D."/>
            <person name="Tripathy S."/>
        </authorList>
    </citation>
    <scope>NUCLEOTIDE SEQUENCE [LARGE SCALE GENOMIC DNA]</scope>
    <source>
        <strain evidence="1 2">BDU141951</strain>
    </source>
</reference>
<accession>A0ABD4T4A6</accession>